<sequence>MGTFSTTIKEHYNNISYTDGGKTYSDVKIFKTNPATESIAAAIYQNGNKQMMENTNPSGINPSDVIAKTNGGAMEYGEHGDAFYGIAYQDGHLYISGYSTNSSDPVFDTLRINYYPSFCVKTDGTATIRWFSSRTSLQTALPYISTIIAASQPLVYTDKSVFEHTLFDQYDGGHQILNPADLNDTNYHYWDRYCNNTTNSKSNRTFLGHKPDGSFYMVCVCPARMSLPVGAKLMLDLGCDYAVNLDGSGGVKMRVASGYTNGFTSGQMTPGGTDWFGEVVCAYLK</sequence>
<dbReference type="EMBL" id="BTPU01000120">
    <property type="protein sequence ID" value="GMQ65329.1"/>
    <property type="molecule type" value="Genomic_DNA"/>
</dbReference>
<gene>
    <name evidence="1" type="ORF">AN2V17_45730</name>
</gene>
<evidence type="ECO:0000313" key="1">
    <source>
        <dbReference type="EMBL" id="GMQ65329.1"/>
    </source>
</evidence>
<name>A0ACB5UQR6_9FIRM</name>
<comment type="caution">
    <text evidence="1">The sequence shown here is derived from an EMBL/GenBank/DDBJ whole genome shotgun (WGS) entry which is preliminary data.</text>
</comment>
<organism evidence="1 2">
    <name type="scientific">Vallitalea maricola</name>
    <dbReference type="NCBI Taxonomy" id="3074433"/>
    <lineage>
        <taxon>Bacteria</taxon>
        <taxon>Bacillati</taxon>
        <taxon>Bacillota</taxon>
        <taxon>Clostridia</taxon>
        <taxon>Lachnospirales</taxon>
        <taxon>Vallitaleaceae</taxon>
        <taxon>Vallitalea</taxon>
    </lineage>
</organism>
<reference evidence="1" key="1">
    <citation type="submission" date="2023-09" db="EMBL/GenBank/DDBJ databases">
        <title>Vallitalea sediminicola and Vallitalea maricola sp. nov., anaerobic bacteria isolated from marine sediment.</title>
        <authorList>
            <person name="Hirano S."/>
            <person name="Maeda A."/>
            <person name="Terahara T."/>
            <person name="Mori K."/>
            <person name="Hamada M."/>
            <person name="Matsumoto R."/>
            <person name="Kobayashi T."/>
        </authorList>
    </citation>
    <scope>NUCLEOTIDE SEQUENCE</scope>
    <source>
        <strain evidence="1">AN17-2</strain>
    </source>
</reference>
<proteinExistence type="predicted"/>
<keyword evidence="2" id="KW-1185">Reference proteome</keyword>
<accession>A0ACB5UQR6</accession>
<protein>
    <submittedName>
        <fullName evidence="1">Uncharacterized protein</fullName>
    </submittedName>
</protein>
<dbReference type="Proteomes" id="UP001374599">
    <property type="component" value="Unassembled WGS sequence"/>
</dbReference>
<evidence type="ECO:0000313" key="2">
    <source>
        <dbReference type="Proteomes" id="UP001374599"/>
    </source>
</evidence>